<reference evidence="3" key="1">
    <citation type="submission" date="2025-08" db="UniProtKB">
        <authorList>
            <consortium name="Ensembl"/>
        </authorList>
    </citation>
    <scope>IDENTIFICATION</scope>
</reference>
<proteinExistence type="predicted"/>
<dbReference type="Pfam" id="PF08266">
    <property type="entry name" value="Cadherin_2"/>
    <property type="match status" value="1"/>
</dbReference>
<dbReference type="Gene3D" id="2.60.40.60">
    <property type="entry name" value="Cadherins"/>
    <property type="match status" value="1"/>
</dbReference>
<organism evidence="3 4">
    <name type="scientific">Sinocyclocheilus anshuiensis</name>
    <dbReference type="NCBI Taxonomy" id="1608454"/>
    <lineage>
        <taxon>Eukaryota</taxon>
        <taxon>Metazoa</taxon>
        <taxon>Chordata</taxon>
        <taxon>Craniata</taxon>
        <taxon>Vertebrata</taxon>
        <taxon>Euteleostomi</taxon>
        <taxon>Actinopterygii</taxon>
        <taxon>Neopterygii</taxon>
        <taxon>Teleostei</taxon>
        <taxon>Ostariophysi</taxon>
        <taxon>Cypriniformes</taxon>
        <taxon>Cyprinidae</taxon>
        <taxon>Cyprininae</taxon>
        <taxon>Sinocyclocheilus</taxon>
    </lineage>
</organism>
<protein>
    <recommendedName>
        <fullName evidence="2">Cadherin N-terminal domain-containing protein</fullName>
    </recommendedName>
</protein>
<reference evidence="3" key="2">
    <citation type="submission" date="2025-09" db="UniProtKB">
        <authorList>
            <consortium name="Ensembl"/>
        </authorList>
    </citation>
    <scope>IDENTIFICATION</scope>
</reference>
<dbReference type="InterPro" id="IPR013164">
    <property type="entry name" value="Cadherin_N"/>
</dbReference>
<sequence>MKGAYISMELWIRTWQVSCLALMMLDVVLAQIRYTIPEELEHGAFVGNIAEDLGLDTSKLSIRRFRIIVVQAEDAGFPPLRANVT</sequence>
<dbReference type="Ensembl" id="ENSSANT00000074388.1">
    <property type="protein sequence ID" value="ENSSANP00000069971.1"/>
    <property type="gene ID" value="ENSSANG00000034925.1"/>
</dbReference>
<keyword evidence="4" id="KW-1185">Reference proteome</keyword>
<dbReference type="Proteomes" id="UP000472260">
    <property type="component" value="Unassembled WGS sequence"/>
</dbReference>
<evidence type="ECO:0000256" key="1">
    <source>
        <dbReference type="ARBA" id="ARBA00023180"/>
    </source>
</evidence>
<feature type="domain" description="Cadherin N-terminal" evidence="2">
    <location>
        <begin position="31"/>
        <end position="71"/>
    </location>
</feature>
<evidence type="ECO:0000313" key="3">
    <source>
        <dbReference type="Ensembl" id="ENSSANP00000069971.1"/>
    </source>
</evidence>
<evidence type="ECO:0000259" key="2">
    <source>
        <dbReference type="Pfam" id="PF08266"/>
    </source>
</evidence>
<accession>A0A671QE32</accession>
<name>A0A671QE32_9TELE</name>
<evidence type="ECO:0000313" key="4">
    <source>
        <dbReference type="Proteomes" id="UP000472260"/>
    </source>
</evidence>
<dbReference type="AlphaFoldDB" id="A0A671QE32"/>
<keyword evidence="1" id="KW-0325">Glycoprotein</keyword>